<dbReference type="AlphaFoldDB" id="A0A7J7WR55"/>
<evidence type="ECO:0000313" key="3">
    <source>
        <dbReference type="Proteomes" id="UP000585614"/>
    </source>
</evidence>
<name>A0A7J7WR55_RHIFE</name>
<reference evidence="2 3" key="1">
    <citation type="journal article" date="2020" name="Nature">
        <title>Six reference-quality genomes reveal evolution of bat adaptations.</title>
        <authorList>
            <person name="Jebb D."/>
            <person name="Huang Z."/>
            <person name="Pippel M."/>
            <person name="Hughes G.M."/>
            <person name="Lavrichenko K."/>
            <person name="Devanna P."/>
            <person name="Winkler S."/>
            <person name="Jermiin L.S."/>
            <person name="Skirmuntt E.C."/>
            <person name="Katzourakis A."/>
            <person name="Burkitt-Gray L."/>
            <person name="Ray D.A."/>
            <person name="Sullivan K.A.M."/>
            <person name="Roscito J.G."/>
            <person name="Kirilenko B.M."/>
            <person name="Davalos L.M."/>
            <person name="Corthals A.P."/>
            <person name="Power M.L."/>
            <person name="Jones G."/>
            <person name="Ransome R.D."/>
            <person name="Dechmann D.K.N."/>
            <person name="Locatelli A.G."/>
            <person name="Puechmaille S.J."/>
            <person name="Fedrigo O."/>
            <person name="Jarvis E.D."/>
            <person name="Hiller M."/>
            <person name="Vernes S.C."/>
            <person name="Myers E.W."/>
            <person name="Teeling E.C."/>
        </authorList>
    </citation>
    <scope>NUCLEOTIDE SEQUENCE [LARGE SCALE GENOMIC DNA]</scope>
    <source>
        <strain evidence="2">MRhiFer1</strain>
        <tissue evidence="2">Lung</tissue>
    </source>
</reference>
<proteinExistence type="predicted"/>
<protein>
    <submittedName>
        <fullName evidence="2">Uncharacterized protein</fullName>
    </submittedName>
</protein>
<dbReference type="Proteomes" id="UP000585614">
    <property type="component" value="Unassembled WGS sequence"/>
</dbReference>
<accession>A0A7J7WR55</accession>
<sequence length="136" mass="14537">MPAFPSSGDSPRWPPVPLCFLALLPLSPPGVLRFQISCFPTEFPVTGRSPLHPMAPTPQLHLAAFKTDPRKGPHLEGCQLGPTQHHPSGLRLGIAVCAWGVQRGETVGEGGVCVLERESLGGWAGTWTEGDACLYM</sequence>
<evidence type="ECO:0000313" key="2">
    <source>
        <dbReference type="EMBL" id="KAF6339726.1"/>
    </source>
</evidence>
<evidence type="ECO:0000256" key="1">
    <source>
        <dbReference type="SAM" id="SignalP"/>
    </source>
</evidence>
<comment type="caution">
    <text evidence="2">The sequence shown here is derived from an EMBL/GenBank/DDBJ whole genome shotgun (WGS) entry which is preliminary data.</text>
</comment>
<feature type="chain" id="PRO_5029643368" evidence="1">
    <location>
        <begin position="34"/>
        <end position="136"/>
    </location>
</feature>
<keyword evidence="1" id="KW-0732">Signal</keyword>
<gene>
    <name evidence="2" type="ORF">mRhiFer1_008005</name>
</gene>
<organism evidence="2 3">
    <name type="scientific">Rhinolophus ferrumequinum</name>
    <name type="common">Greater horseshoe bat</name>
    <dbReference type="NCBI Taxonomy" id="59479"/>
    <lineage>
        <taxon>Eukaryota</taxon>
        <taxon>Metazoa</taxon>
        <taxon>Chordata</taxon>
        <taxon>Craniata</taxon>
        <taxon>Vertebrata</taxon>
        <taxon>Euteleostomi</taxon>
        <taxon>Mammalia</taxon>
        <taxon>Eutheria</taxon>
        <taxon>Laurasiatheria</taxon>
        <taxon>Chiroptera</taxon>
        <taxon>Yinpterochiroptera</taxon>
        <taxon>Rhinolophoidea</taxon>
        <taxon>Rhinolophidae</taxon>
        <taxon>Rhinolophinae</taxon>
        <taxon>Rhinolophus</taxon>
    </lineage>
</organism>
<feature type="signal peptide" evidence="1">
    <location>
        <begin position="1"/>
        <end position="33"/>
    </location>
</feature>
<dbReference type="EMBL" id="JACAGC010000010">
    <property type="protein sequence ID" value="KAF6339726.1"/>
    <property type="molecule type" value="Genomic_DNA"/>
</dbReference>